<name>A0A369K197_HYPMA</name>
<keyword evidence="6" id="KW-0560">Oxidoreductase</keyword>
<comment type="similarity">
    <text evidence="2">Belongs to the FMO family.</text>
</comment>
<keyword evidence="7" id="KW-0503">Monooxygenase</keyword>
<accession>A0A369K197</accession>
<dbReference type="OrthoDB" id="74360at2759"/>
<reference evidence="7" key="1">
    <citation type="submission" date="2018-04" db="EMBL/GenBank/DDBJ databases">
        <title>Whole genome sequencing of Hypsizygus marmoreus.</title>
        <authorList>
            <person name="Choi I.-G."/>
            <person name="Min B."/>
            <person name="Kim J.-G."/>
            <person name="Kim S."/>
            <person name="Oh Y.-L."/>
            <person name="Kong W.-S."/>
            <person name="Park H."/>
            <person name="Jeong J."/>
            <person name="Song E.-S."/>
        </authorList>
    </citation>
    <scope>NUCLEOTIDE SEQUENCE [LARGE SCALE GENOMIC DNA]</scope>
    <source>
        <strain evidence="7">51987-8</strain>
    </source>
</reference>
<proteinExistence type="inferred from homology"/>
<evidence type="ECO:0000313" key="8">
    <source>
        <dbReference type="Proteomes" id="UP000076154"/>
    </source>
</evidence>
<evidence type="ECO:0000256" key="6">
    <source>
        <dbReference type="ARBA" id="ARBA00023002"/>
    </source>
</evidence>
<organism evidence="7 8">
    <name type="scientific">Hypsizygus marmoreus</name>
    <name type="common">White beech mushroom</name>
    <name type="synonym">Agaricus marmoreus</name>
    <dbReference type="NCBI Taxonomy" id="39966"/>
    <lineage>
        <taxon>Eukaryota</taxon>
        <taxon>Fungi</taxon>
        <taxon>Dikarya</taxon>
        <taxon>Basidiomycota</taxon>
        <taxon>Agaricomycotina</taxon>
        <taxon>Agaricomycetes</taxon>
        <taxon>Agaricomycetidae</taxon>
        <taxon>Agaricales</taxon>
        <taxon>Tricholomatineae</taxon>
        <taxon>Lyophyllaceae</taxon>
        <taxon>Hypsizygus</taxon>
    </lineage>
</organism>
<dbReference type="Proteomes" id="UP000076154">
    <property type="component" value="Unassembled WGS sequence"/>
</dbReference>
<dbReference type="PANTHER" id="PTHR43539:SF68">
    <property type="entry name" value="FLAVIN-BINDING MONOOXYGENASE-LIKE PROTEIN (AFU_ORTHOLOGUE AFUA_4G09220)"/>
    <property type="match status" value="1"/>
</dbReference>
<dbReference type="PRINTS" id="PR00411">
    <property type="entry name" value="PNDRDTASEI"/>
</dbReference>
<keyword evidence="5" id="KW-0521">NADP</keyword>
<evidence type="ECO:0000256" key="1">
    <source>
        <dbReference type="ARBA" id="ARBA00001974"/>
    </source>
</evidence>
<evidence type="ECO:0000313" key="7">
    <source>
        <dbReference type="EMBL" id="RDB24726.1"/>
    </source>
</evidence>
<dbReference type="SUPFAM" id="SSF51905">
    <property type="entry name" value="FAD/NAD(P)-binding domain"/>
    <property type="match status" value="2"/>
</dbReference>
<keyword evidence="4" id="KW-0274">FAD</keyword>
<protein>
    <submittedName>
        <fullName evidence="7">Indole-3-pyruvate monooxygenase YUCCA8</fullName>
    </submittedName>
</protein>
<dbReference type="GO" id="GO:0050660">
    <property type="term" value="F:flavin adenine dinucleotide binding"/>
    <property type="evidence" value="ECO:0007669"/>
    <property type="project" value="TreeGrafter"/>
</dbReference>
<dbReference type="Pfam" id="PF13738">
    <property type="entry name" value="Pyr_redox_3"/>
    <property type="match status" value="1"/>
</dbReference>
<evidence type="ECO:0000256" key="2">
    <source>
        <dbReference type="ARBA" id="ARBA00009183"/>
    </source>
</evidence>
<dbReference type="Gene3D" id="3.50.50.60">
    <property type="entry name" value="FAD/NAD(P)-binding domain"/>
    <property type="match status" value="2"/>
</dbReference>
<dbReference type="InterPro" id="IPR050982">
    <property type="entry name" value="Auxin_biosynth/cation_transpt"/>
</dbReference>
<evidence type="ECO:0000256" key="3">
    <source>
        <dbReference type="ARBA" id="ARBA00022630"/>
    </source>
</evidence>
<dbReference type="FunFam" id="3.50.50.60:FF:000023">
    <property type="entry name" value="Dimethylaniline monooxygenase [N-oxide-forming]"/>
    <property type="match status" value="1"/>
</dbReference>
<dbReference type="STRING" id="39966.A0A369K197"/>
<comment type="caution">
    <text evidence="7">The sequence shown here is derived from an EMBL/GenBank/DDBJ whole genome shotgun (WGS) entry which is preliminary data.</text>
</comment>
<dbReference type="GO" id="GO:0004497">
    <property type="term" value="F:monooxygenase activity"/>
    <property type="evidence" value="ECO:0007669"/>
    <property type="project" value="UniProtKB-KW"/>
</dbReference>
<dbReference type="AlphaFoldDB" id="A0A369K197"/>
<dbReference type="InterPro" id="IPR036188">
    <property type="entry name" value="FAD/NAD-bd_sf"/>
</dbReference>
<dbReference type="PANTHER" id="PTHR43539">
    <property type="entry name" value="FLAVIN-BINDING MONOOXYGENASE-LIKE PROTEIN (AFU_ORTHOLOGUE AFUA_4G09220)"/>
    <property type="match status" value="1"/>
</dbReference>
<keyword evidence="3" id="KW-0285">Flavoprotein</keyword>
<dbReference type="EMBL" id="LUEZ02000041">
    <property type="protein sequence ID" value="RDB24726.1"/>
    <property type="molecule type" value="Genomic_DNA"/>
</dbReference>
<sequence>MASNSVESAPALPTLDRLNATKVHESVNATAIAQEWLSAFSEAQNTKDIETLFLPDASWRDILALTSDIRSLNGWAKIKALLDSRRSHLTSLRLLEEPHNVPAIDNPFPDLTLLLFSFEFEVPIGRGSGIGRLVPTSDGKWKAYTIFTCLDSLKNNVEKVGVNRSWVPIVEPWEELRKRQIDFVDSAPDVIIIGGGQAGLEVAAHLKLLDVPALVLERSPRIGDSWRNRYDSLALHDTVWYDHMPYLPFPTSWPVYPSAGKLANWLEAYAETLELSVWTSSEISKITWDDATKTWSVTIRRGTNEPRTFNKIKHVVFTTGFGGGVLNMPDVPNQDKFKGKVFHSATFKSAREFSGKKAIVVGACNSGHDVAQDFLNHGVDVTMYQRSPTYVISAKAIAGLLGGLFKEGTNLEYADRVNASLPYGVVKLLHQRITPHLAKAFDKGILDGLGQVGFMTDLGPDDAGIFPLLLTRGGGYYIDTGGSQDIIDGKIKLKTGSTIKSYTENGLEFEDGTVLDADVVVFATGFGDATEAVKAVCGSEVTSKLLPIWGLDEEGELNSVWKSSGHEGLWIGIGNLAMCRFYSGVLALQIKANIDGILPPKF</sequence>
<evidence type="ECO:0000256" key="5">
    <source>
        <dbReference type="ARBA" id="ARBA00022857"/>
    </source>
</evidence>
<gene>
    <name evidence="7" type="primary">YUC8</name>
    <name evidence="7" type="ORF">Hypma_007657</name>
</gene>
<keyword evidence="8" id="KW-1185">Reference proteome</keyword>
<dbReference type="InParanoid" id="A0A369K197"/>
<comment type="cofactor">
    <cofactor evidence="1">
        <name>FAD</name>
        <dbReference type="ChEBI" id="CHEBI:57692"/>
    </cofactor>
</comment>
<evidence type="ECO:0000256" key="4">
    <source>
        <dbReference type="ARBA" id="ARBA00022827"/>
    </source>
</evidence>